<dbReference type="InterPro" id="IPR015943">
    <property type="entry name" value="WD40/YVTN_repeat-like_dom_sf"/>
</dbReference>
<reference evidence="2" key="1">
    <citation type="journal article" date="2012" name="Nat. Genet.">
        <title>Lifestyle transitions in plant pathogenic Colletotrichum fungi deciphered by genome and transcriptome analyses.</title>
        <authorList>
            <person name="O'Connell R.J."/>
            <person name="Thon M.R."/>
            <person name="Hacquard S."/>
            <person name="Amyotte S.G."/>
            <person name="Kleemann J."/>
            <person name="Torres M.F."/>
            <person name="Damm U."/>
            <person name="Buiate E.A."/>
            <person name="Epstein L."/>
            <person name="Alkan N."/>
            <person name="Altmueller J."/>
            <person name="Alvarado-Balderrama L."/>
            <person name="Bauser C.A."/>
            <person name="Becker C."/>
            <person name="Birren B.W."/>
            <person name="Chen Z."/>
            <person name="Choi J."/>
            <person name="Crouch J.A."/>
            <person name="Duvick J.P."/>
            <person name="Farman M.A."/>
            <person name="Gan P."/>
            <person name="Heiman D."/>
            <person name="Henrissat B."/>
            <person name="Howard R.J."/>
            <person name="Kabbage M."/>
            <person name="Koch C."/>
            <person name="Kracher B."/>
            <person name="Kubo Y."/>
            <person name="Law A.D."/>
            <person name="Lebrun M.-H."/>
            <person name="Lee Y.-H."/>
            <person name="Miyara I."/>
            <person name="Moore N."/>
            <person name="Neumann U."/>
            <person name="Nordstroem K."/>
            <person name="Panaccione D.G."/>
            <person name="Panstruga R."/>
            <person name="Place M."/>
            <person name="Proctor R.H."/>
            <person name="Prusky D."/>
            <person name="Rech G."/>
            <person name="Reinhardt R."/>
            <person name="Rollins J.A."/>
            <person name="Rounsley S."/>
            <person name="Schardl C.L."/>
            <person name="Schwartz D.C."/>
            <person name="Shenoy N."/>
            <person name="Shirasu K."/>
            <person name="Sikhakolli U.R."/>
            <person name="Stueber K."/>
            <person name="Sukno S.A."/>
            <person name="Sweigard J.A."/>
            <person name="Takano Y."/>
            <person name="Takahara H."/>
            <person name="Trail F."/>
            <person name="van der Does H.C."/>
            <person name="Voll L.M."/>
            <person name="Will I."/>
            <person name="Young S."/>
            <person name="Zeng Q."/>
            <person name="Zhang J."/>
            <person name="Zhou S."/>
            <person name="Dickman M.B."/>
            <person name="Schulze-Lefert P."/>
            <person name="Ver Loren van Themaat E."/>
            <person name="Ma L.-J."/>
            <person name="Vaillancourt L.J."/>
        </authorList>
    </citation>
    <scope>NUCLEOTIDE SEQUENCE [LARGE SCALE GENOMIC DNA]</scope>
    <source>
        <strain evidence="2">IMI 349063</strain>
    </source>
</reference>
<dbReference type="VEuPathDB" id="FungiDB:CH63R_06090"/>
<dbReference type="GO" id="GO:0000462">
    <property type="term" value="P:maturation of SSU-rRNA from tricistronic rRNA transcript (SSU-rRNA, 5.8S rRNA, LSU-rRNA)"/>
    <property type="evidence" value="ECO:0007669"/>
    <property type="project" value="InterPro"/>
</dbReference>
<dbReference type="STRING" id="759273.H1VQ52"/>
<dbReference type="PANTHER" id="PTHR44163">
    <property type="entry name" value="U3 SMALL NUCLEOLAR RNA-ASSOCIATED PROTEIN 4 HOMOLOG"/>
    <property type="match status" value="1"/>
</dbReference>
<dbReference type="HOGENOM" id="CLU_1815673_0_0_1"/>
<dbReference type="InterPro" id="IPR046351">
    <property type="entry name" value="UTP4"/>
</dbReference>
<proteinExistence type="predicted"/>
<organism evidence="1 2">
    <name type="scientific">Colletotrichum higginsianum (strain IMI 349063)</name>
    <name type="common">Crucifer anthracnose fungus</name>
    <dbReference type="NCBI Taxonomy" id="759273"/>
    <lineage>
        <taxon>Eukaryota</taxon>
        <taxon>Fungi</taxon>
        <taxon>Dikarya</taxon>
        <taxon>Ascomycota</taxon>
        <taxon>Pezizomycotina</taxon>
        <taxon>Sordariomycetes</taxon>
        <taxon>Hypocreomycetidae</taxon>
        <taxon>Glomerellales</taxon>
        <taxon>Glomerellaceae</taxon>
        <taxon>Colletotrichum</taxon>
        <taxon>Colletotrichum destructivum species complex</taxon>
    </lineage>
</organism>
<name>H1VQ52_COLHI</name>
<dbReference type="InterPro" id="IPR036322">
    <property type="entry name" value="WD40_repeat_dom_sf"/>
</dbReference>
<evidence type="ECO:0000313" key="2">
    <source>
        <dbReference type="Proteomes" id="UP000007174"/>
    </source>
</evidence>
<dbReference type="SUPFAM" id="SSF50978">
    <property type="entry name" value="WD40 repeat-like"/>
    <property type="match status" value="1"/>
</dbReference>
<protein>
    <submittedName>
        <fullName evidence="1">Uncharacterized protein</fullName>
    </submittedName>
</protein>
<dbReference type="AlphaFoldDB" id="H1VQ52"/>
<dbReference type="GO" id="GO:0032040">
    <property type="term" value="C:small-subunit processome"/>
    <property type="evidence" value="ECO:0007669"/>
    <property type="project" value="TreeGrafter"/>
</dbReference>
<dbReference type="GO" id="GO:0030686">
    <property type="term" value="C:90S preribosome"/>
    <property type="evidence" value="ECO:0007669"/>
    <property type="project" value="InterPro"/>
</dbReference>
<sequence length="142" mass="15607">MDLHRCRFVPYPPSAINALAFSHPSARSKNQAALSRLAVGRANGDIEIWNPLAGAWHQETVLRSGADRSVDGLVWVNDPDDDDTTAALPGRSRLFSIGYTSAVTEWDLSTARPLRHASGQHGDIWTLSPVESRRRHQAGKEV</sequence>
<dbReference type="PANTHER" id="PTHR44163:SF1">
    <property type="entry name" value="U3 SMALL NUCLEOLAR RNA-ASSOCIATED PROTEIN 4 HOMOLOG"/>
    <property type="match status" value="1"/>
</dbReference>
<dbReference type="GO" id="GO:0034455">
    <property type="term" value="C:t-UTP complex"/>
    <property type="evidence" value="ECO:0007669"/>
    <property type="project" value="TreeGrafter"/>
</dbReference>
<accession>H1VQ52</accession>
<evidence type="ECO:0000313" key="1">
    <source>
        <dbReference type="EMBL" id="CCF42358.1"/>
    </source>
</evidence>
<dbReference type="Gene3D" id="2.130.10.10">
    <property type="entry name" value="YVTN repeat-like/Quinoprotein amine dehydrogenase"/>
    <property type="match status" value="1"/>
</dbReference>
<dbReference type="EMBL" id="CACQ02005330">
    <property type="protein sequence ID" value="CCF42358.1"/>
    <property type="molecule type" value="Genomic_DNA"/>
</dbReference>
<dbReference type="GO" id="GO:0003723">
    <property type="term" value="F:RNA binding"/>
    <property type="evidence" value="ECO:0007669"/>
    <property type="project" value="TreeGrafter"/>
</dbReference>
<dbReference type="eggNOG" id="KOG2048">
    <property type="taxonomic scope" value="Eukaryota"/>
</dbReference>
<gene>
    <name evidence="1" type="ORF">CH063_12385</name>
</gene>
<dbReference type="Proteomes" id="UP000007174">
    <property type="component" value="Unassembled WGS sequence"/>
</dbReference>